<accession>A0ACD1DY63</accession>
<dbReference type="EMBL" id="CP074691">
    <property type="protein sequence ID" value="QVL37151.1"/>
    <property type="molecule type" value="Genomic_DNA"/>
</dbReference>
<gene>
    <name evidence="1" type="ORF">KIH16_05150</name>
</gene>
<evidence type="ECO:0000313" key="1">
    <source>
        <dbReference type="EMBL" id="QVL37151.1"/>
    </source>
</evidence>
<proteinExistence type="predicted"/>
<keyword evidence="2" id="KW-1185">Reference proteome</keyword>
<reference evidence="1" key="1">
    <citation type="submission" date="2021-05" db="EMBL/GenBank/DDBJ databases">
        <title>An isolated secondary fermenter in methanogenic hydrocarbon-degrading communities.</title>
        <authorList>
            <person name="Liu Y.-F."/>
            <person name="Liu Z.-l."/>
        </authorList>
    </citation>
    <scope>NUCLEOTIDE SEQUENCE</scope>
    <source>
        <strain evidence="1">L-13</strain>
    </source>
</reference>
<sequence>MGRTVAEKIIRTHLVEGEMRRGERIALRMDQTLTQDATGTLAYLEFEAMGVARVRTERSVSYVDHNMIQGDYRNPDDHRYLQDVAARHGIIFSPPGNGICHQLHVERFAEPGKTLIGSDSHTPTSSAVGMLAIGAGGLDVALAMAGEPFCLPMPALLGVRLVGTLQPFVSAKDVILEVLRHTDVNGGVGKIIEYFGPGVKNLSVPDRATITNMGAETGATSSVFPSDEVTRRWLRSQGRESSWVELSADDDARYDEIIDIDLSELEPMVAQPFQPGKVVRVSALEGMAIDQVMFGSCTNSSLRDLLSIGHLLDGQKIASSVDAGISPGSRQVLLEATERGALSKMIRAGVRLLEVSCGACIGMGFAPPTEGVSLRTINRNFLGRCGHKTGKVYLVSPEVAAASAVTGVLTDPRAFARDRGLEPFRFSMPETFLIDDGLFEAPSPEPETIVIRRGPNIAPLPEMKAMEATVRGEVLLKVGDDITTDHIMPAGAKILPLRSNIPAIAEHVFEVVDASFPARAKEAGSGFVVGGANYGQGSSREHAAIAPRYLGVRAVIVKSFARIHLANLVNFGILPLTFVDESDYDGIDQGDHLSLETEHLLAGGAFIIRNETKDRPIACKTPLGQEDLDVVKAGGKLNYVKERLAVPSF</sequence>
<dbReference type="Proteomes" id="UP000682204">
    <property type="component" value="Chromosome"/>
</dbReference>
<name>A0ACD1DY63_9BACT</name>
<keyword evidence="1" id="KW-0456">Lyase</keyword>
<protein>
    <submittedName>
        <fullName evidence="1">Aconitate hydratase</fullName>
        <ecNumber evidence="1">4.2.1.3</ecNumber>
    </submittedName>
</protein>
<evidence type="ECO:0000313" key="2">
    <source>
        <dbReference type="Proteomes" id="UP000682204"/>
    </source>
</evidence>
<dbReference type="EC" id="4.2.1.3" evidence="1"/>
<organism evidence="1 2">
    <name type="scientific">Aminirod propionatiphilus</name>
    <dbReference type="NCBI Taxonomy" id="3415223"/>
    <lineage>
        <taxon>Bacteria</taxon>
        <taxon>Thermotogati</taxon>
        <taxon>Synergistota</taxon>
        <taxon>Synergistia</taxon>
        <taxon>Synergistales</taxon>
        <taxon>Aminiphilaceae</taxon>
        <taxon>Aminirod</taxon>
    </lineage>
</organism>